<feature type="transmembrane region" description="Helical" evidence="7">
    <location>
        <begin position="236"/>
        <end position="253"/>
    </location>
</feature>
<name>A0A540VHW7_9CHLR</name>
<dbReference type="InParanoid" id="A0A540VHW7"/>
<dbReference type="GO" id="GO:0008961">
    <property type="term" value="F:phosphatidylglycerol-prolipoprotein diacylglyceryl transferase activity"/>
    <property type="evidence" value="ECO:0007669"/>
    <property type="project" value="UniProtKB-UniRule"/>
</dbReference>
<dbReference type="HAMAP" id="MF_01147">
    <property type="entry name" value="Lgt"/>
    <property type="match status" value="1"/>
</dbReference>
<evidence type="ECO:0000313" key="9">
    <source>
        <dbReference type="Proteomes" id="UP000317371"/>
    </source>
</evidence>
<evidence type="ECO:0000256" key="7">
    <source>
        <dbReference type="HAMAP-Rule" id="MF_01147"/>
    </source>
</evidence>
<evidence type="ECO:0000256" key="2">
    <source>
        <dbReference type="ARBA" id="ARBA00022475"/>
    </source>
</evidence>
<accession>A0A540VHW7</accession>
<feature type="binding site" evidence="7">
    <location>
        <position position="136"/>
    </location>
    <ligand>
        <name>a 1,2-diacyl-sn-glycero-3-phospho-(1'-sn-glycerol)</name>
        <dbReference type="ChEBI" id="CHEBI:64716"/>
    </ligand>
</feature>
<dbReference type="OrthoDB" id="871140at2"/>
<evidence type="ECO:0000313" key="8">
    <source>
        <dbReference type="EMBL" id="TQE96367.1"/>
    </source>
</evidence>
<evidence type="ECO:0000256" key="5">
    <source>
        <dbReference type="ARBA" id="ARBA00022989"/>
    </source>
</evidence>
<keyword evidence="3 7" id="KW-0808">Transferase</keyword>
<comment type="catalytic activity">
    <reaction evidence="7">
        <text>L-cysteinyl-[prolipoprotein] + a 1,2-diacyl-sn-glycero-3-phospho-(1'-sn-glycerol) = an S-1,2-diacyl-sn-glyceryl-L-cysteinyl-[prolipoprotein] + sn-glycerol 1-phosphate + H(+)</text>
        <dbReference type="Rhea" id="RHEA:56712"/>
        <dbReference type="Rhea" id="RHEA-COMP:14679"/>
        <dbReference type="Rhea" id="RHEA-COMP:14680"/>
        <dbReference type="ChEBI" id="CHEBI:15378"/>
        <dbReference type="ChEBI" id="CHEBI:29950"/>
        <dbReference type="ChEBI" id="CHEBI:57685"/>
        <dbReference type="ChEBI" id="CHEBI:64716"/>
        <dbReference type="ChEBI" id="CHEBI:140658"/>
        <dbReference type="EC" id="2.5.1.145"/>
    </reaction>
</comment>
<dbReference type="EC" id="2.5.1.145" evidence="7"/>
<reference evidence="8 9" key="1">
    <citation type="submission" date="2019-06" db="EMBL/GenBank/DDBJ databases">
        <title>Genome sequence of Litorilinea aerophila BAA-2444.</title>
        <authorList>
            <person name="Maclea K.S."/>
            <person name="Maurais E.G."/>
            <person name="Iannazzi L.C."/>
        </authorList>
    </citation>
    <scope>NUCLEOTIDE SEQUENCE [LARGE SCALE GENOMIC DNA]</scope>
    <source>
        <strain evidence="8 9">ATCC BAA-2444</strain>
    </source>
</reference>
<feature type="transmembrane region" description="Helical" evidence="7">
    <location>
        <begin position="20"/>
        <end position="37"/>
    </location>
</feature>
<comment type="caution">
    <text evidence="8">The sequence shown here is derived from an EMBL/GenBank/DDBJ whole genome shotgun (WGS) entry which is preliminary data.</text>
</comment>
<dbReference type="PANTHER" id="PTHR30589:SF0">
    <property type="entry name" value="PHOSPHATIDYLGLYCEROL--PROLIPOPROTEIN DIACYLGLYCERYL TRANSFERASE"/>
    <property type="match status" value="1"/>
</dbReference>
<keyword evidence="2 7" id="KW-1003">Cell membrane</keyword>
<dbReference type="InterPro" id="IPR001640">
    <property type="entry name" value="Lgt"/>
</dbReference>
<evidence type="ECO:0000256" key="1">
    <source>
        <dbReference type="ARBA" id="ARBA00007150"/>
    </source>
</evidence>
<feature type="transmembrane region" description="Helical" evidence="7">
    <location>
        <begin position="202"/>
        <end position="224"/>
    </location>
</feature>
<dbReference type="Proteomes" id="UP000317371">
    <property type="component" value="Unassembled WGS sequence"/>
</dbReference>
<dbReference type="GO" id="GO:0005886">
    <property type="term" value="C:plasma membrane"/>
    <property type="evidence" value="ECO:0007669"/>
    <property type="project" value="UniProtKB-SubCell"/>
</dbReference>
<dbReference type="EMBL" id="VIGC01000008">
    <property type="protein sequence ID" value="TQE96367.1"/>
    <property type="molecule type" value="Genomic_DNA"/>
</dbReference>
<proteinExistence type="inferred from homology"/>
<feature type="transmembrane region" description="Helical" evidence="7">
    <location>
        <begin position="88"/>
        <end position="111"/>
    </location>
</feature>
<dbReference type="PANTHER" id="PTHR30589">
    <property type="entry name" value="PROLIPOPROTEIN DIACYLGLYCERYL TRANSFERASE"/>
    <property type="match status" value="1"/>
</dbReference>
<keyword evidence="4 7" id="KW-0812">Transmembrane</keyword>
<dbReference type="AlphaFoldDB" id="A0A540VHW7"/>
<protein>
    <recommendedName>
        <fullName evidence="7">Phosphatidylglycerol--prolipoprotein diacylglyceryl transferase</fullName>
        <ecNumber evidence="7">2.5.1.145</ecNumber>
    </recommendedName>
</protein>
<dbReference type="NCBIfam" id="TIGR00544">
    <property type="entry name" value="lgt"/>
    <property type="match status" value="1"/>
</dbReference>
<gene>
    <name evidence="7 8" type="primary">lgt</name>
    <name evidence="8" type="ORF">FKZ61_07700</name>
</gene>
<dbReference type="RefSeq" id="WP_141609512.1">
    <property type="nucleotide sequence ID" value="NZ_VIGC02000008.1"/>
</dbReference>
<comment type="pathway">
    <text evidence="7">Protein modification; lipoprotein biosynthesis (diacylglyceryl transfer).</text>
</comment>
<keyword evidence="9" id="KW-1185">Reference proteome</keyword>
<dbReference type="GO" id="GO:0042158">
    <property type="term" value="P:lipoprotein biosynthetic process"/>
    <property type="evidence" value="ECO:0007669"/>
    <property type="project" value="UniProtKB-UniRule"/>
</dbReference>
<dbReference type="UniPathway" id="UPA00664"/>
<keyword evidence="6 7" id="KW-0472">Membrane</keyword>
<evidence type="ECO:0000256" key="6">
    <source>
        <dbReference type="ARBA" id="ARBA00023136"/>
    </source>
</evidence>
<dbReference type="Pfam" id="PF01790">
    <property type="entry name" value="LGT"/>
    <property type="match status" value="1"/>
</dbReference>
<comment type="subcellular location">
    <subcellularLocation>
        <location evidence="7">Cell membrane</location>
        <topology evidence="7">Multi-pass membrane protein</topology>
    </subcellularLocation>
</comment>
<feature type="transmembrane region" description="Helical" evidence="7">
    <location>
        <begin position="49"/>
        <end position="68"/>
    </location>
</feature>
<keyword evidence="8" id="KW-0449">Lipoprotein</keyword>
<keyword evidence="5 7" id="KW-1133">Transmembrane helix</keyword>
<organism evidence="8 9">
    <name type="scientific">Litorilinea aerophila</name>
    <dbReference type="NCBI Taxonomy" id="1204385"/>
    <lineage>
        <taxon>Bacteria</taxon>
        <taxon>Bacillati</taxon>
        <taxon>Chloroflexota</taxon>
        <taxon>Caldilineae</taxon>
        <taxon>Caldilineales</taxon>
        <taxon>Caldilineaceae</taxon>
        <taxon>Litorilinea</taxon>
    </lineage>
</organism>
<comment type="similarity">
    <text evidence="1 7">Belongs to the Lgt family.</text>
</comment>
<evidence type="ECO:0000256" key="3">
    <source>
        <dbReference type="ARBA" id="ARBA00022679"/>
    </source>
</evidence>
<comment type="function">
    <text evidence="7">Catalyzes the transfer of the diacylglyceryl group from phosphatidylglycerol to the sulfhydryl group of the N-terminal cysteine of a prolipoprotein, the first step in the formation of mature lipoproteins.</text>
</comment>
<evidence type="ECO:0000256" key="4">
    <source>
        <dbReference type="ARBA" id="ARBA00022692"/>
    </source>
</evidence>
<sequence length="265" mass="29312">MITMPIDPILFTIGHFTVRWYSLIILLAILVGIWVARREAKRRGLGREVIDDLAIWLVPAGIVGARLFHVADHWDHVYSLDPIRVLYIWQGGLAIWGGVFGGLTALVVLAWRRGWRVPVLLDTLAPAEALGQGLGRIACVITGDAMGKPTAGPFGIAYTSPHALVPELGVYYTPTPIYELIMNVGIFALLWQLRKRNLPDGAIFLIYLLLYSSGRFLITFWSAYRPIAFGLNQAQLISLAAVAMGLPLLVYVWRRPGAARAESNV</sequence>